<dbReference type="InterPro" id="IPR005145">
    <property type="entry name" value="Sua5_C"/>
</dbReference>
<feature type="binding site" evidence="14">
    <location>
        <position position="193"/>
    </location>
    <ligand>
        <name>L-threonine</name>
        <dbReference type="ChEBI" id="CHEBI:57926"/>
    </ligand>
</feature>
<keyword evidence="7 13" id="KW-0819">tRNA processing</keyword>
<dbReference type="GO" id="GO:0000049">
    <property type="term" value="F:tRNA binding"/>
    <property type="evidence" value="ECO:0007669"/>
    <property type="project" value="TreeGrafter"/>
</dbReference>
<feature type="binding site" evidence="14">
    <location>
        <position position="246"/>
    </location>
    <ligand>
        <name>ATP</name>
        <dbReference type="ChEBI" id="CHEBI:30616"/>
    </ligand>
</feature>
<feature type="binding site" evidence="14">
    <location>
        <position position="133"/>
    </location>
    <ligand>
        <name>L-threonine</name>
        <dbReference type="ChEBI" id="CHEBI:57926"/>
    </ligand>
</feature>
<dbReference type="PANTHER" id="PTHR17490:SF16">
    <property type="entry name" value="THREONYLCARBAMOYL-AMP SYNTHASE"/>
    <property type="match status" value="1"/>
</dbReference>
<dbReference type="NCBIfam" id="TIGR00057">
    <property type="entry name" value="L-threonylcarbamoyladenylate synthase"/>
    <property type="match status" value="1"/>
</dbReference>
<dbReference type="InterPro" id="IPR050156">
    <property type="entry name" value="TC-AMP_synthase_SUA5"/>
</dbReference>
<accession>A0A6B2L7P5</accession>
<evidence type="ECO:0000256" key="14">
    <source>
        <dbReference type="PIRSR" id="PIRSR004930-1"/>
    </source>
</evidence>
<dbReference type="GO" id="GO:0005737">
    <property type="term" value="C:cytoplasm"/>
    <property type="evidence" value="ECO:0007669"/>
    <property type="project" value="UniProtKB-SubCell"/>
</dbReference>
<dbReference type="PROSITE" id="PS51163">
    <property type="entry name" value="YRDC"/>
    <property type="match status" value="1"/>
</dbReference>
<feature type="domain" description="YrdC-like" evidence="15">
    <location>
        <begin position="25"/>
        <end position="209"/>
    </location>
</feature>
<evidence type="ECO:0000256" key="11">
    <source>
        <dbReference type="ARBA" id="ARBA00029774"/>
    </source>
</evidence>
<protein>
    <recommendedName>
        <fullName evidence="4 13">Threonylcarbamoyl-AMP synthase</fullName>
        <shortName evidence="13">TC-AMP synthase</shortName>
        <ecNumber evidence="3 13">2.7.7.87</ecNumber>
    </recommendedName>
    <alternativeName>
        <fullName evidence="11 13">L-threonylcarbamoyladenylate synthase</fullName>
    </alternativeName>
</protein>
<feature type="binding site" evidence="14">
    <location>
        <position position="47"/>
    </location>
    <ligand>
        <name>L-threonine</name>
        <dbReference type="ChEBI" id="CHEBI:57926"/>
    </ligand>
</feature>
<dbReference type="PANTHER" id="PTHR17490">
    <property type="entry name" value="SUA5"/>
    <property type="match status" value="1"/>
</dbReference>
<keyword evidence="5 13" id="KW-0963">Cytoplasm</keyword>
<evidence type="ECO:0000256" key="3">
    <source>
        <dbReference type="ARBA" id="ARBA00012584"/>
    </source>
</evidence>
<dbReference type="GO" id="GO:0003725">
    <property type="term" value="F:double-stranded RNA binding"/>
    <property type="evidence" value="ECO:0007669"/>
    <property type="project" value="UniProtKB-UniRule"/>
</dbReference>
<feature type="binding site" evidence="14">
    <location>
        <position position="79"/>
    </location>
    <ligand>
        <name>L-threonine</name>
        <dbReference type="ChEBI" id="CHEBI:57926"/>
    </ligand>
</feature>
<comment type="function">
    <text evidence="13">Required for the formation of a threonylcarbamoyl group on adenosine at position 37 (t(6)A37) in tRNAs that read codons beginning with adenine.</text>
</comment>
<evidence type="ECO:0000256" key="4">
    <source>
        <dbReference type="ARBA" id="ARBA00015492"/>
    </source>
</evidence>
<keyword evidence="8 13" id="KW-0548">Nucleotidyltransferase</keyword>
<evidence type="ECO:0000256" key="5">
    <source>
        <dbReference type="ARBA" id="ARBA00022490"/>
    </source>
</evidence>
<feature type="binding site" evidence="14">
    <location>
        <position position="129"/>
    </location>
    <ligand>
        <name>ATP</name>
        <dbReference type="ChEBI" id="CHEBI:30616"/>
    </ligand>
</feature>
<dbReference type="EC" id="2.7.7.87" evidence="3 13"/>
<dbReference type="AlphaFoldDB" id="A0A6B2L7P5"/>
<dbReference type="GO" id="GO:0008033">
    <property type="term" value="P:tRNA processing"/>
    <property type="evidence" value="ECO:0007669"/>
    <property type="project" value="UniProtKB-KW"/>
</dbReference>
<comment type="similarity">
    <text evidence="2 13">Belongs to the SUA5 family.</text>
</comment>
<feature type="binding site" evidence="14">
    <location>
        <position position="155"/>
    </location>
    <ligand>
        <name>ATP</name>
        <dbReference type="ChEBI" id="CHEBI:30616"/>
    </ligand>
</feature>
<dbReference type="Pfam" id="PF03481">
    <property type="entry name" value="Sua5_C"/>
    <property type="match status" value="1"/>
</dbReference>
<dbReference type="Pfam" id="PF01300">
    <property type="entry name" value="Sua5_yciO_yrdC"/>
    <property type="match status" value="1"/>
</dbReference>
<dbReference type="InterPro" id="IPR006070">
    <property type="entry name" value="Sua5-like_dom"/>
</dbReference>
<evidence type="ECO:0000256" key="10">
    <source>
        <dbReference type="ARBA" id="ARBA00022840"/>
    </source>
</evidence>
<evidence type="ECO:0000256" key="12">
    <source>
        <dbReference type="ARBA" id="ARBA00048366"/>
    </source>
</evidence>
<feature type="binding site" evidence="14">
    <location>
        <position position="205"/>
    </location>
    <ligand>
        <name>ATP</name>
        <dbReference type="ChEBI" id="CHEBI:30616"/>
    </ligand>
</feature>
<keyword evidence="9 13" id="KW-0547">Nucleotide-binding</keyword>
<dbReference type="InterPro" id="IPR038385">
    <property type="entry name" value="Sua5/YwlC_C"/>
</dbReference>
<dbReference type="GO" id="GO:0061710">
    <property type="term" value="F:L-threonylcarbamoyladenylate synthase"/>
    <property type="evidence" value="ECO:0007669"/>
    <property type="project" value="UniProtKB-EC"/>
</dbReference>
<evidence type="ECO:0000259" key="15">
    <source>
        <dbReference type="PROSITE" id="PS51163"/>
    </source>
</evidence>
<dbReference type="FunFam" id="3.90.870.10:FF:000009">
    <property type="entry name" value="Threonylcarbamoyl-AMP synthase, putative"/>
    <property type="match status" value="1"/>
</dbReference>
<dbReference type="EMBL" id="GIBP01004063">
    <property type="protein sequence ID" value="NDV33032.1"/>
    <property type="molecule type" value="Transcribed_RNA"/>
</dbReference>
<proteinExistence type="inferred from homology"/>
<dbReference type="SUPFAM" id="SSF55821">
    <property type="entry name" value="YrdC/RibB"/>
    <property type="match status" value="1"/>
</dbReference>
<dbReference type="InterPro" id="IPR017945">
    <property type="entry name" value="DHBP_synth_RibB-like_a/b_dom"/>
</dbReference>
<feature type="binding site" evidence="14">
    <location>
        <position position="163"/>
    </location>
    <ligand>
        <name>ATP</name>
        <dbReference type="ChEBI" id="CHEBI:30616"/>
    </ligand>
</feature>
<dbReference type="PIRSF" id="PIRSF004930">
    <property type="entry name" value="Tln_factor_SUA5"/>
    <property type="match status" value="1"/>
</dbReference>
<keyword evidence="6 13" id="KW-0808">Transferase</keyword>
<feature type="binding site" evidence="14">
    <location>
        <position position="70"/>
    </location>
    <ligand>
        <name>ATP</name>
        <dbReference type="ChEBI" id="CHEBI:30616"/>
    </ligand>
</feature>
<dbReference type="Gene3D" id="3.40.50.11030">
    <property type="entry name" value="Threonylcarbamoyl-AMP synthase, C-terminal domain"/>
    <property type="match status" value="1"/>
</dbReference>
<dbReference type="InterPro" id="IPR010923">
    <property type="entry name" value="T(6)A37_SUA5"/>
</dbReference>
<evidence type="ECO:0000256" key="2">
    <source>
        <dbReference type="ARBA" id="ARBA00007663"/>
    </source>
</evidence>
<organism evidence="16">
    <name type="scientific">Arcella intermedia</name>
    <dbReference type="NCBI Taxonomy" id="1963864"/>
    <lineage>
        <taxon>Eukaryota</taxon>
        <taxon>Amoebozoa</taxon>
        <taxon>Tubulinea</taxon>
        <taxon>Elardia</taxon>
        <taxon>Arcellinida</taxon>
        <taxon>Sphaerothecina</taxon>
        <taxon>Arcellidae</taxon>
        <taxon>Arcella</taxon>
    </lineage>
</organism>
<evidence type="ECO:0000256" key="7">
    <source>
        <dbReference type="ARBA" id="ARBA00022694"/>
    </source>
</evidence>
<dbReference type="GO" id="GO:0006450">
    <property type="term" value="P:regulation of translational fidelity"/>
    <property type="evidence" value="ECO:0007669"/>
    <property type="project" value="TreeGrafter"/>
</dbReference>
<evidence type="ECO:0000256" key="1">
    <source>
        <dbReference type="ARBA" id="ARBA00004496"/>
    </source>
</evidence>
<comment type="subcellular location">
    <subcellularLocation>
        <location evidence="1 13">Cytoplasm</location>
    </subcellularLocation>
</comment>
<keyword evidence="10 13" id="KW-0067">ATP-binding</keyword>
<evidence type="ECO:0000256" key="13">
    <source>
        <dbReference type="PIRNR" id="PIRNR004930"/>
    </source>
</evidence>
<sequence length="363" mass="39549">MKGADGLEGAVETRVVKVDPGRIDEALMEFPVSCIRRSEVVAFPTETVYGLGANALDTNAVKKIFLTKRRPQDNPLIVHISDLAMLHLLVQEVPPKAQALMSKFWPGPLTLLFAKSALVPDSVVCGQPTVAVRMPSHPIALKLISLSQLPIAAPSANLSGRPSPTTAQHVIADLTGRCPCIIDGGPAQGGVESTVVDITKGLILRPGIITLEQLQEVYPDIQNYSKSSHGDLSDKPPTPGLKYRHYAPVADVVVIEFNNLEKMKESIIELWNQNNDKKFGLIHTHPLLKLPQKLTNHPNFIKIDLVNPNSSDPDLKEVAKGIFGALRDLDFLGVNVIVMEGVTEQQEGLAIMNRIRKAAKHII</sequence>
<feature type="binding site" evidence="14">
    <location>
        <position position="74"/>
    </location>
    <ligand>
        <name>ATP</name>
        <dbReference type="ChEBI" id="CHEBI:30616"/>
    </ligand>
</feature>
<evidence type="ECO:0000256" key="6">
    <source>
        <dbReference type="ARBA" id="ARBA00022679"/>
    </source>
</evidence>
<dbReference type="Gene3D" id="3.90.870.10">
    <property type="entry name" value="DHBP synthase"/>
    <property type="match status" value="1"/>
</dbReference>
<reference evidence="16" key="1">
    <citation type="journal article" date="2020" name="J. Eukaryot. Microbiol.">
        <title>De novo Sequencing, Assembly and Annotation of the Transcriptome for the Free-Living Testate Amoeba Arcella intermedia.</title>
        <authorList>
            <person name="Ribeiro G.M."/>
            <person name="Porfirio-Sousa A.L."/>
            <person name="Maurer-Alcala X.X."/>
            <person name="Katz L.A."/>
            <person name="Lahr D.J.G."/>
        </authorList>
    </citation>
    <scope>NUCLEOTIDE SEQUENCE</scope>
</reference>
<evidence type="ECO:0000313" key="16">
    <source>
        <dbReference type="EMBL" id="NDV33032.1"/>
    </source>
</evidence>
<evidence type="ECO:0000256" key="9">
    <source>
        <dbReference type="ARBA" id="ARBA00022741"/>
    </source>
</evidence>
<feature type="binding site" evidence="14">
    <location>
        <position position="153"/>
    </location>
    <ligand>
        <name>L-threonine</name>
        <dbReference type="ChEBI" id="CHEBI:57926"/>
    </ligand>
</feature>
<comment type="catalytic activity">
    <reaction evidence="12 13">
        <text>L-threonine + hydrogencarbonate + ATP = L-threonylcarbamoyladenylate + diphosphate + H2O</text>
        <dbReference type="Rhea" id="RHEA:36407"/>
        <dbReference type="ChEBI" id="CHEBI:15377"/>
        <dbReference type="ChEBI" id="CHEBI:17544"/>
        <dbReference type="ChEBI" id="CHEBI:30616"/>
        <dbReference type="ChEBI" id="CHEBI:33019"/>
        <dbReference type="ChEBI" id="CHEBI:57926"/>
        <dbReference type="ChEBI" id="CHEBI:73682"/>
        <dbReference type="EC" id="2.7.7.87"/>
    </reaction>
</comment>
<dbReference type="GO" id="GO:0005524">
    <property type="term" value="F:ATP binding"/>
    <property type="evidence" value="ECO:0007669"/>
    <property type="project" value="UniProtKB-UniRule"/>
</dbReference>
<evidence type="ECO:0000256" key="8">
    <source>
        <dbReference type="ARBA" id="ARBA00022695"/>
    </source>
</evidence>
<name>A0A6B2L7P5_9EUKA</name>